<dbReference type="Pfam" id="PF20153">
    <property type="entry name" value="DUF6535"/>
    <property type="match status" value="1"/>
</dbReference>
<keyword evidence="2" id="KW-1133">Transmembrane helix</keyword>
<protein>
    <recommendedName>
        <fullName evidence="3">DUF6535 domain-containing protein</fullName>
    </recommendedName>
</protein>
<feature type="transmembrane region" description="Helical" evidence="2">
    <location>
        <begin position="308"/>
        <end position="327"/>
    </location>
</feature>
<gene>
    <name evidence="4" type="ORF">ARMOST_07219</name>
</gene>
<evidence type="ECO:0000259" key="3">
    <source>
        <dbReference type="Pfam" id="PF20153"/>
    </source>
</evidence>
<evidence type="ECO:0000313" key="4">
    <source>
        <dbReference type="EMBL" id="SJL03862.1"/>
    </source>
</evidence>
<dbReference type="OrthoDB" id="3038707at2759"/>
<feature type="domain" description="DUF6535" evidence="3">
    <location>
        <begin position="216"/>
        <end position="390"/>
    </location>
</feature>
<proteinExistence type="predicted"/>
<feature type="transmembrane region" description="Helical" evidence="2">
    <location>
        <begin position="395"/>
        <end position="419"/>
    </location>
</feature>
<feature type="region of interest" description="Disordered" evidence="1">
    <location>
        <begin position="142"/>
        <end position="175"/>
    </location>
</feature>
<evidence type="ECO:0000256" key="2">
    <source>
        <dbReference type="SAM" id="Phobius"/>
    </source>
</evidence>
<feature type="transmembrane region" description="Helical" evidence="2">
    <location>
        <begin position="362"/>
        <end position="389"/>
    </location>
</feature>
<reference evidence="5" key="1">
    <citation type="journal article" date="2017" name="Nat. Ecol. Evol.">
        <title>Genome expansion and lineage-specific genetic innovations in the forest pathogenic fungi Armillaria.</title>
        <authorList>
            <person name="Sipos G."/>
            <person name="Prasanna A.N."/>
            <person name="Walter M.C."/>
            <person name="O'Connor E."/>
            <person name="Balint B."/>
            <person name="Krizsan K."/>
            <person name="Kiss B."/>
            <person name="Hess J."/>
            <person name="Varga T."/>
            <person name="Slot J."/>
            <person name="Riley R."/>
            <person name="Boka B."/>
            <person name="Rigling D."/>
            <person name="Barry K."/>
            <person name="Lee J."/>
            <person name="Mihaltcheva S."/>
            <person name="LaButti K."/>
            <person name="Lipzen A."/>
            <person name="Waldron R."/>
            <person name="Moloney N.M."/>
            <person name="Sperisen C."/>
            <person name="Kredics L."/>
            <person name="Vagvoelgyi C."/>
            <person name="Patrignani A."/>
            <person name="Fitzpatrick D."/>
            <person name="Nagy I."/>
            <person name="Doyle S."/>
            <person name="Anderson J.B."/>
            <person name="Grigoriev I.V."/>
            <person name="Gueldener U."/>
            <person name="Muensterkoetter M."/>
            <person name="Nagy L.G."/>
        </authorList>
    </citation>
    <scope>NUCLEOTIDE SEQUENCE [LARGE SCALE GENOMIC DNA]</scope>
    <source>
        <strain evidence="5">C18/9</strain>
    </source>
</reference>
<feature type="transmembrane region" description="Helical" evidence="2">
    <location>
        <begin position="431"/>
        <end position="451"/>
    </location>
</feature>
<accession>A0A284R563</accession>
<dbReference type="AlphaFoldDB" id="A0A284R563"/>
<feature type="transmembrane region" description="Helical" evidence="2">
    <location>
        <begin position="240"/>
        <end position="257"/>
    </location>
</feature>
<keyword evidence="5" id="KW-1185">Reference proteome</keyword>
<keyword evidence="2" id="KW-0472">Membrane</keyword>
<dbReference type="EMBL" id="FUEG01000004">
    <property type="protein sequence ID" value="SJL03862.1"/>
    <property type="molecule type" value="Genomic_DNA"/>
</dbReference>
<sequence>MCYGNPVSSSPGIVALLETFLLYPTILNGGEGEVTLRSTCQKHYVGVNEDDSKGDMLAFGKNITVTQGLNAAKQYTWIHKFRYLTQSSAGSAGVTDCELGWFLWHSTTRAYGARSLKQRQAALNALPSLTTTVSSKRFASMADTDQGAPPNQPSATGSRVPSPDPGAQRNPPSGTFFGLNKNQLHSWGVGVAPHDYKARYPLDPYGQEMSDNARIWPIYNEEAANFDANMVAEWRDTIDVLLVFAGLFSAVLTTFVVQTSQNMQPDYNEASMFLLFEILKATDGSQFSIPPSPTAFFSPTPSDEWLNSLWFVSLTLSLITALVAVLVKQWLHQYIAVVSDSSARDRARIRHMRFAGLQTWQVPMIIGLLPVLLHLSLALFFAGLAVFLFSLGMKVAWLVSIIGAVTYVAYIIALILPLVYPSCPFKVPLTLFVYHLYQFIGDRLILLIALIRRHLYTHLFGHDRDHDNFRLVMNQENHNIISQPRKRPLKEIERDHVQKCATKVDAQSLKWLFSSTSNASVHRSVLQAISGMSSATLKWLPDEYRSAFMVPLDQQIQHIELLVPSPDVERELELYYRAYILLQPNHFPGLFPDRDHMADQCCNEQLKMALFSMTSSKKALAVFLGILQGPQRSSLTLHSVVWKILVNAAISFPPRPDSGALESELELMKVIESPLTTSESGDVTTIDKPTDEMRRYIVDKFLAGWRFRLQILALVATGSFDLTFLSLIPRVQQRLSNPADASDRKQLIQTSLSIVERAGFLIHSLPPERSSLVLNILYSLVSSEAFVVVSPDLQTLAHRIFMILDCLRWYQHWIEDICPNMRFYSVAYQCYLYSPTGGDKRSEKDVMPHTLERLVSYSFNLPGLSNDDLLSYNSDLSHYPHFSINGLVQVMLLLIKEHNESILYEWARHPAMRNVWPECLSRLVRWASGEQFRRWTFLKHVLAVVVIGNLQNILGHCGNNNSLPQYYSDAYTGVNQPPWLQEVFSSR</sequence>
<dbReference type="InterPro" id="IPR045338">
    <property type="entry name" value="DUF6535"/>
</dbReference>
<dbReference type="STRING" id="47428.A0A284R563"/>
<evidence type="ECO:0000313" key="5">
    <source>
        <dbReference type="Proteomes" id="UP000219338"/>
    </source>
</evidence>
<keyword evidence="2" id="KW-0812">Transmembrane</keyword>
<name>A0A284R563_ARMOS</name>
<dbReference type="Proteomes" id="UP000219338">
    <property type="component" value="Unassembled WGS sequence"/>
</dbReference>
<organism evidence="4 5">
    <name type="scientific">Armillaria ostoyae</name>
    <name type="common">Armillaria root rot fungus</name>
    <dbReference type="NCBI Taxonomy" id="47428"/>
    <lineage>
        <taxon>Eukaryota</taxon>
        <taxon>Fungi</taxon>
        <taxon>Dikarya</taxon>
        <taxon>Basidiomycota</taxon>
        <taxon>Agaricomycotina</taxon>
        <taxon>Agaricomycetes</taxon>
        <taxon>Agaricomycetidae</taxon>
        <taxon>Agaricales</taxon>
        <taxon>Marasmiineae</taxon>
        <taxon>Physalacriaceae</taxon>
        <taxon>Armillaria</taxon>
    </lineage>
</organism>
<evidence type="ECO:0000256" key="1">
    <source>
        <dbReference type="SAM" id="MobiDB-lite"/>
    </source>
</evidence>